<dbReference type="RefSeq" id="XP_043160075.1">
    <property type="nucleotide sequence ID" value="XM_043304140.1"/>
</dbReference>
<evidence type="ECO:0000256" key="1">
    <source>
        <dbReference type="SAM" id="MobiDB-lite"/>
    </source>
</evidence>
<evidence type="ECO:0000313" key="3">
    <source>
        <dbReference type="EMBL" id="GIJ89329.1"/>
    </source>
</evidence>
<comment type="caution">
    <text evidence="3">The sequence shown here is derived from an EMBL/GenBank/DDBJ whole genome shotgun (WGS) entry which is preliminary data.</text>
</comment>
<organism evidence="3 4">
    <name type="scientific">Aspergillus pseudoviridinutans</name>
    <dbReference type="NCBI Taxonomy" id="1517512"/>
    <lineage>
        <taxon>Eukaryota</taxon>
        <taxon>Fungi</taxon>
        <taxon>Dikarya</taxon>
        <taxon>Ascomycota</taxon>
        <taxon>Pezizomycotina</taxon>
        <taxon>Eurotiomycetes</taxon>
        <taxon>Eurotiomycetidae</taxon>
        <taxon>Eurotiales</taxon>
        <taxon>Aspergillaceae</taxon>
        <taxon>Aspergillus</taxon>
        <taxon>Aspergillus subgen. Fumigati</taxon>
    </lineage>
</organism>
<reference evidence="3 4" key="1">
    <citation type="submission" date="2018-10" db="EMBL/GenBank/DDBJ databases">
        <title>Pan-genome distribution and transcriptional activeness of fungal secondary metabolism genes in Aspergillus section Fumigati.</title>
        <authorList>
            <person name="Takahashi H."/>
            <person name="Umemura M."/>
            <person name="Ninomiya A."/>
            <person name="Kusuya Y."/>
            <person name="Urayama S."/>
            <person name="Shimizu M."/>
            <person name="Watanabe A."/>
            <person name="Kamei K."/>
            <person name="Yaguchi T."/>
            <person name="Hagiwara D."/>
        </authorList>
    </citation>
    <scope>NUCLEOTIDE SEQUENCE [LARGE SCALE GENOMIC DNA]</scope>
    <source>
        <strain evidence="3 4">IFM 55266</strain>
    </source>
</reference>
<dbReference type="InterPro" id="IPR003609">
    <property type="entry name" value="Pan_app"/>
</dbReference>
<gene>
    <name evidence="3" type="ORF">Asppvi_008267</name>
</gene>
<dbReference type="Gene3D" id="3.50.4.10">
    <property type="entry name" value="Hepatocyte Growth Factor"/>
    <property type="match status" value="1"/>
</dbReference>
<protein>
    <recommendedName>
        <fullName evidence="2">Apple domain-containing protein</fullName>
    </recommendedName>
</protein>
<accession>A0A9P3BFS4</accession>
<feature type="region of interest" description="Disordered" evidence="1">
    <location>
        <begin position="563"/>
        <end position="583"/>
    </location>
</feature>
<dbReference type="OrthoDB" id="4388755at2759"/>
<dbReference type="Pfam" id="PF00024">
    <property type="entry name" value="PAN_1"/>
    <property type="match status" value="1"/>
</dbReference>
<evidence type="ECO:0000259" key="2">
    <source>
        <dbReference type="Pfam" id="PF00024"/>
    </source>
</evidence>
<keyword evidence="4" id="KW-1185">Reference proteome</keyword>
<dbReference type="AlphaFoldDB" id="A0A9P3BFS4"/>
<proteinExistence type="predicted"/>
<feature type="domain" description="Apple" evidence="2">
    <location>
        <begin position="162"/>
        <end position="204"/>
    </location>
</feature>
<sequence>MAQNTQHRDNNLRNASLHPFGLVLITNVIATSHPHAQVPICHQCEEKKPAPPIPQCGHNNNRPELQSGQCATTYRCSGHCGSVAIPHLNTQTLECDYAEVPVGPDGCTIDQCYDPPECPSDCNTKSESNDVCVNDQTGCPAMDGSIRRYGGKDYIYRCNKGFCTTTVSSISNTDTLKECAEKCSRDPACRMVSHHKKTCTLATTVGTVENVPGSVVLEPVGPSPNTHDGNDCARLHQTRQTIHGSSSSFTAIHVLLTRHHAIPNRRRHMKTALRNKAHPSKETGSIALEPLPGYGCPYVDWAVKEIGGVHYEYHCNARLESGGKWTQVHVASEMECALQYSTNIHCTGISLRGQQCYLATAPIHLQPKGNWVALVPVSSHKQPKEPKKPKEDGLQVPECRVSHGQLVAYKGHTYSINCYRWIGGDGFATATKHSLADCIKMCADYANYIALHYLPSQKSCAIHDNIPGVGTQGDFGVAYLKLQGTLTLFTNKVANQILFGLMSKLAALTGKNIQIPSMPMIDNISTVNTEPSKDTPKNPAKVETKKQLNEFATKNLASFPQFSEDKIQEITSQGSHQHPGHHH</sequence>
<evidence type="ECO:0000313" key="4">
    <source>
        <dbReference type="Proteomes" id="UP001043456"/>
    </source>
</evidence>
<dbReference type="EMBL" id="BHVY01000005">
    <property type="protein sequence ID" value="GIJ89329.1"/>
    <property type="molecule type" value="Genomic_DNA"/>
</dbReference>
<dbReference type="GeneID" id="67006877"/>
<dbReference type="Proteomes" id="UP001043456">
    <property type="component" value="Unassembled WGS sequence"/>
</dbReference>
<name>A0A9P3BFS4_9EURO</name>